<dbReference type="EMBL" id="LT559118">
    <property type="protein sequence ID" value="SBO96618.1"/>
    <property type="molecule type" value="Genomic_DNA"/>
</dbReference>
<accession>A0A1M4ED73</accession>
<evidence type="ECO:0000313" key="1">
    <source>
        <dbReference type="EMBL" id="SBO96618.1"/>
    </source>
</evidence>
<reference evidence="1" key="1">
    <citation type="submission" date="2016-04" db="EMBL/GenBank/DDBJ databases">
        <authorList>
            <person name="Evans L.H."/>
            <person name="Alamgir A."/>
            <person name="Owens N."/>
            <person name="Weber N.D."/>
            <person name="Virtaneva K."/>
            <person name="Barbian K."/>
            <person name="Babar A."/>
            <person name="Rosenke K."/>
        </authorList>
    </citation>
    <scope>NUCLEOTIDE SEQUENCE</scope>
    <source>
        <strain evidence="1">Nono1</strain>
    </source>
</reference>
<protein>
    <submittedName>
        <fullName evidence="1">Uncharacterized protein</fullName>
    </submittedName>
</protein>
<organism evidence="1">
    <name type="scientific">Nonomuraea gerenzanensis</name>
    <dbReference type="NCBI Taxonomy" id="93944"/>
    <lineage>
        <taxon>Bacteria</taxon>
        <taxon>Bacillati</taxon>
        <taxon>Actinomycetota</taxon>
        <taxon>Actinomycetes</taxon>
        <taxon>Streptosporangiales</taxon>
        <taxon>Streptosporangiaceae</taxon>
        <taxon>Nonomuraea</taxon>
    </lineage>
</organism>
<gene>
    <name evidence="1" type="ORF">BN4615_P6134</name>
</gene>
<proteinExistence type="predicted"/>
<name>A0A1M4ED73_9ACTN</name>
<dbReference type="AlphaFoldDB" id="A0A1M4ED73"/>
<sequence length="50" mass="5467">MAEDGRPTVDRGDPHAEIAWQHLYAGPMARPAGCRYRVVLSSVMAPAPMM</sequence>